<evidence type="ECO:0000313" key="13">
    <source>
        <dbReference type="EMBL" id="SMA48581.1"/>
    </source>
</evidence>
<gene>
    <name evidence="13" type="primary">apnhaP</name>
    <name evidence="13" type="ORF">EHSB41UT_02792</name>
</gene>
<feature type="transmembrane region" description="Helical" evidence="11">
    <location>
        <begin position="324"/>
        <end position="345"/>
    </location>
</feature>
<keyword evidence="2" id="KW-0813">Transport</keyword>
<evidence type="ECO:0000256" key="3">
    <source>
        <dbReference type="ARBA" id="ARBA00022449"/>
    </source>
</evidence>
<feature type="transmembrane region" description="Helical" evidence="11">
    <location>
        <begin position="141"/>
        <end position="162"/>
    </location>
</feature>
<dbReference type="InterPro" id="IPR018422">
    <property type="entry name" value="Cation/H_exchanger_CPA1"/>
</dbReference>
<keyword evidence="8" id="KW-0406">Ion transport</keyword>
<evidence type="ECO:0000256" key="2">
    <source>
        <dbReference type="ARBA" id="ARBA00022448"/>
    </source>
</evidence>
<feature type="transmembrane region" description="Helical" evidence="11">
    <location>
        <begin position="357"/>
        <end position="381"/>
    </location>
</feature>
<dbReference type="PANTHER" id="PTHR10110:SF86">
    <property type="entry name" value="SODIUM_HYDROGEN EXCHANGER 7"/>
    <property type="match status" value="1"/>
</dbReference>
<dbReference type="GO" id="GO:0005886">
    <property type="term" value="C:plasma membrane"/>
    <property type="evidence" value="ECO:0007669"/>
    <property type="project" value="UniProtKB-SubCell"/>
</dbReference>
<protein>
    <submittedName>
        <fullName evidence="13">Na(+)/H(+) antiporter ApNhaP</fullName>
    </submittedName>
</protein>
<keyword evidence="6 11" id="KW-1133">Transmembrane helix</keyword>
<evidence type="ECO:0000259" key="12">
    <source>
        <dbReference type="Pfam" id="PF00999"/>
    </source>
</evidence>
<dbReference type="GO" id="GO:0015385">
    <property type="term" value="F:sodium:proton antiporter activity"/>
    <property type="evidence" value="ECO:0007669"/>
    <property type="project" value="InterPro"/>
</dbReference>
<evidence type="ECO:0000256" key="6">
    <source>
        <dbReference type="ARBA" id="ARBA00022989"/>
    </source>
</evidence>
<feature type="transmembrane region" description="Helical" evidence="11">
    <location>
        <begin position="211"/>
        <end position="230"/>
    </location>
</feature>
<proteinExistence type="predicted"/>
<dbReference type="Gene3D" id="6.10.140.1330">
    <property type="match status" value="1"/>
</dbReference>
<keyword evidence="7" id="KW-0915">Sodium</keyword>
<dbReference type="GO" id="GO:0098719">
    <property type="term" value="P:sodium ion import across plasma membrane"/>
    <property type="evidence" value="ECO:0007669"/>
    <property type="project" value="TreeGrafter"/>
</dbReference>
<dbReference type="GO" id="GO:0015386">
    <property type="term" value="F:potassium:proton antiporter activity"/>
    <property type="evidence" value="ECO:0007669"/>
    <property type="project" value="TreeGrafter"/>
</dbReference>
<name>A0A1X7ALV9_9GAMM</name>
<reference evidence="13 14" key="1">
    <citation type="submission" date="2017-03" db="EMBL/GenBank/DDBJ databases">
        <authorList>
            <person name="Afonso C.L."/>
            <person name="Miller P.J."/>
            <person name="Scott M.A."/>
            <person name="Spackman E."/>
            <person name="Goraichik I."/>
            <person name="Dimitrov K.M."/>
            <person name="Suarez D.L."/>
            <person name="Swayne D.E."/>
        </authorList>
    </citation>
    <scope>NUCLEOTIDE SEQUENCE [LARGE SCALE GENOMIC DNA]</scope>
    <source>
        <strain evidence="13">SB41UT1</strain>
    </source>
</reference>
<dbReference type="InterPro" id="IPR004709">
    <property type="entry name" value="NaH_exchanger"/>
</dbReference>
<feature type="transmembrane region" description="Helical" evidence="11">
    <location>
        <begin position="431"/>
        <end position="449"/>
    </location>
</feature>
<dbReference type="Pfam" id="PF00999">
    <property type="entry name" value="Na_H_Exchanger"/>
    <property type="match status" value="1"/>
</dbReference>
<feature type="transmembrane region" description="Helical" evidence="11">
    <location>
        <begin position="112"/>
        <end position="129"/>
    </location>
</feature>
<feature type="transmembrane region" description="Helical" evidence="11">
    <location>
        <begin position="47"/>
        <end position="66"/>
    </location>
</feature>
<evidence type="ECO:0000313" key="14">
    <source>
        <dbReference type="Proteomes" id="UP000196573"/>
    </source>
</evidence>
<evidence type="ECO:0000256" key="7">
    <source>
        <dbReference type="ARBA" id="ARBA00023053"/>
    </source>
</evidence>
<keyword evidence="14" id="KW-1185">Reference proteome</keyword>
<feature type="transmembrane region" description="Helical" evidence="11">
    <location>
        <begin position="295"/>
        <end position="312"/>
    </location>
</feature>
<dbReference type="Proteomes" id="UP000196573">
    <property type="component" value="Unassembled WGS sequence"/>
</dbReference>
<feature type="transmembrane region" description="Helical" evidence="11">
    <location>
        <begin position="73"/>
        <end position="92"/>
    </location>
</feature>
<sequence>MKDTLKSRAVVAACSLLLFVFSASIPALVWGKATLPLPLVELGSIAPPVMTLCAMLLLASIATMALQHYRFPYTIGLVIAGLVIGVLADYIAPSSSFEVSAIRNHITLSHDLILYVLLPPLVYEASLSIDIRLLKRNLVPIMILAVVGLLISTFIVGGLVSWLTPLVLMPALVFGALISATDPVAVIALFKELNAPERLSVLMDGESLFNDATAIVMFQVMMGLIAIPIITNTTVLDAIWDFILIFFGGILVGALVGLVTSWIASLQPNDRNVQITLSVAAAWGSFVLADHYCGLSGVMSCVASGLVCGYYARTRLGMRTLLFAHRWWSYATFLANTYVFLLLGLKEELLLRGEVTPSAGSLLIAIVAVLLARLIVIYLLVPGYNLGVRQFSRKKKYISSKYQVIMFWGGLRGAVPMALVLSLPADFPQRGLIFNMTLAVILWTLLIQGTTMKPLLNKLLPKTAHH</sequence>
<keyword evidence="3" id="KW-0050">Antiport</keyword>
<evidence type="ECO:0000256" key="4">
    <source>
        <dbReference type="ARBA" id="ARBA00022475"/>
    </source>
</evidence>
<feature type="transmembrane region" description="Helical" evidence="11">
    <location>
        <begin position="402"/>
        <end position="425"/>
    </location>
</feature>
<dbReference type="GO" id="GO:0051453">
    <property type="term" value="P:regulation of intracellular pH"/>
    <property type="evidence" value="ECO:0007669"/>
    <property type="project" value="TreeGrafter"/>
</dbReference>
<organism evidence="13 14">
    <name type="scientific">Parendozoicomonas haliclonae</name>
    <dbReference type="NCBI Taxonomy" id="1960125"/>
    <lineage>
        <taxon>Bacteria</taxon>
        <taxon>Pseudomonadati</taxon>
        <taxon>Pseudomonadota</taxon>
        <taxon>Gammaproteobacteria</taxon>
        <taxon>Oceanospirillales</taxon>
        <taxon>Endozoicomonadaceae</taxon>
        <taxon>Parendozoicomonas</taxon>
    </lineage>
</organism>
<dbReference type="PANTHER" id="PTHR10110">
    <property type="entry name" value="SODIUM/HYDROGEN EXCHANGER"/>
    <property type="match status" value="1"/>
</dbReference>
<feature type="domain" description="Cation/H+ exchanger transmembrane" evidence="12">
    <location>
        <begin position="57"/>
        <end position="458"/>
    </location>
</feature>
<evidence type="ECO:0000256" key="5">
    <source>
        <dbReference type="ARBA" id="ARBA00022692"/>
    </source>
</evidence>
<keyword evidence="10" id="KW-0739">Sodium transport</keyword>
<evidence type="ECO:0000256" key="10">
    <source>
        <dbReference type="ARBA" id="ARBA00023201"/>
    </source>
</evidence>
<dbReference type="EMBL" id="FWPT01000006">
    <property type="protein sequence ID" value="SMA48581.1"/>
    <property type="molecule type" value="Genomic_DNA"/>
</dbReference>
<evidence type="ECO:0000256" key="9">
    <source>
        <dbReference type="ARBA" id="ARBA00023136"/>
    </source>
</evidence>
<evidence type="ECO:0000256" key="1">
    <source>
        <dbReference type="ARBA" id="ARBA00004651"/>
    </source>
</evidence>
<keyword evidence="9 11" id="KW-0472">Membrane</keyword>
<dbReference type="PRINTS" id="PR01084">
    <property type="entry name" value="NAHEXCHNGR"/>
</dbReference>
<accession>A0A1X7ALV9</accession>
<evidence type="ECO:0000256" key="11">
    <source>
        <dbReference type="SAM" id="Phobius"/>
    </source>
</evidence>
<keyword evidence="5 11" id="KW-0812">Transmembrane</keyword>
<dbReference type="InterPro" id="IPR006153">
    <property type="entry name" value="Cation/H_exchanger_TM"/>
</dbReference>
<dbReference type="OrthoDB" id="9774146at2"/>
<dbReference type="AlphaFoldDB" id="A0A1X7ALV9"/>
<feature type="transmembrane region" description="Helical" evidence="11">
    <location>
        <begin position="242"/>
        <end position="265"/>
    </location>
</feature>
<evidence type="ECO:0000256" key="8">
    <source>
        <dbReference type="ARBA" id="ARBA00023065"/>
    </source>
</evidence>
<keyword evidence="4" id="KW-1003">Cell membrane</keyword>
<dbReference type="RefSeq" id="WP_087110912.1">
    <property type="nucleotide sequence ID" value="NZ_CBCSCN010000006.1"/>
</dbReference>
<comment type="subcellular location">
    <subcellularLocation>
        <location evidence="1">Cell membrane</location>
        <topology evidence="1">Multi-pass membrane protein</topology>
    </subcellularLocation>
</comment>